<dbReference type="InterPro" id="IPR036890">
    <property type="entry name" value="HATPase_C_sf"/>
</dbReference>
<dbReference type="SMART" id="SM00388">
    <property type="entry name" value="HisKA"/>
    <property type="match status" value="1"/>
</dbReference>
<comment type="catalytic activity">
    <reaction evidence="1">
        <text>ATP + protein L-histidine = ADP + protein N-phospho-L-histidine.</text>
        <dbReference type="EC" id="2.7.13.3"/>
    </reaction>
</comment>
<dbReference type="SUPFAM" id="SSF55874">
    <property type="entry name" value="ATPase domain of HSP90 chaperone/DNA topoisomerase II/histidine kinase"/>
    <property type="match status" value="1"/>
</dbReference>
<evidence type="ECO:0000256" key="3">
    <source>
        <dbReference type="ARBA" id="ARBA00012438"/>
    </source>
</evidence>
<evidence type="ECO:0000256" key="7">
    <source>
        <dbReference type="ARBA" id="ARBA00022777"/>
    </source>
</evidence>
<name>A0A134CKX0_9FIRM</name>
<evidence type="ECO:0000259" key="11">
    <source>
        <dbReference type="PROSITE" id="PS50109"/>
    </source>
</evidence>
<keyword evidence="8" id="KW-0067">ATP-binding</keyword>
<evidence type="ECO:0000256" key="1">
    <source>
        <dbReference type="ARBA" id="ARBA00000085"/>
    </source>
</evidence>
<keyword evidence="10" id="KW-1133">Transmembrane helix</keyword>
<dbReference type="Gene3D" id="3.30.565.10">
    <property type="entry name" value="Histidine kinase-like ATPase, C-terminal domain"/>
    <property type="match status" value="1"/>
</dbReference>
<dbReference type="GO" id="GO:0004721">
    <property type="term" value="F:phosphoprotein phosphatase activity"/>
    <property type="evidence" value="ECO:0007669"/>
    <property type="project" value="TreeGrafter"/>
</dbReference>
<dbReference type="Pfam" id="PF00512">
    <property type="entry name" value="HisKA"/>
    <property type="match status" value="1"/>
</dbReference>
<dbReference type="Gene3D" id="1.10.287.130">
    <property type="match status" value="1"/>
</dbReference>
<dbReference type="PATRIC" id="fig|1588748.3.peg.295"/>
<evidence type="ECO:0000256" key="8">
    <source>
        <dbReference type="ARBA" id="ARBA00022840"/>
    </source>
</evidence>
<dbReference type="GO" id="GO:0016036">
    <property type="term" value="P:cellular response to phosphate starvation"/>
    <property type="evidence" value="ECO:0007669"/>
    <property type="project" value="TreeGrafter"/>
</dbReference>
<sequence>MSSKIFKSILLIAFSTLLGTLLIITVCMFDYFGTVQKNQLVGELSIAARGTEVAGKDFLNQLDLKNYRITWVAKDGTVLFDNEINPANMENHADREEIKEAFEHGAGNSSRYSKTLTKKTVYEAVRLTDGTVLRISASRITVLVLLLSMIQPILIVSIFVVILSAVLGKRMAKRIVEPLNRLDLDNPLENDTYEELFPLLRCIQGQQREIQRTLACLKQKRDEFNQITGNMRESLILLDNAGAIITINLSAKKLFRVTDTCIGRNIIEVDRHQNIRDFMQKSMENGHAEFRENRNGREYQFDLSRIVSDDAVVGTVILAFDITEQAEAERGRREFTANVSHELKTPLQGIIGYTDLMESGLAKTEDIPRFVGYIKKEASRLVTLIEDIIRLSQLDEGTDMPVSEVSLGHLADEVCKTLFDAAKSKNISLSWSGADGNMYGVKRLLYEIVYNLCDNAITYNRSGGSVKITVSEDDKHVRLEVADTGIGIPAEHQERVFERFYRVDKSHSKQSGGTGLGLSIVKHAVAYHHGKISLESEPNKGTVITVAFPKKSLV</sequence>
<dbReference type="InterPro" id="IPR005467">
    <property type="entry name" value="His_kinase_dom"/>
</dbReference>
<keyword evidence="5" id="KW-0808">Transferase</keyword>
<accession>A0A134CKX0</accession>
<feature type="domain" description="Histidine kinase" evidence="11">
    <location>
        <begin position="338"/>
        <end position="552"/>
    </location>
</feature>
<keyword evidence="7 12" id="KW-0418">Kinase</keyword>
<dbReference type="InterPro" id="IPR004358">
    <property type="entry name" value="Sig_transdc_His_kin-like_C"/>
</dbReference>
<dbReference type="RefSeq" id="WP_062485081.1">
    <property type="nucleotide sequence ID" value="NZ_KQ960928.1"/>
</dbReference>
<dbReference type="Pfam" id="PF02518">
    <property type="entry name" value="HATPase_c"/>
    <property type="match status" value="1"/>
</dbReference>
<dbReference type="PRINTS" id="PR00344">
    <property type="entry name" value="BCTRLSENSOR"/>
</dbReference>
<dbReference type="SUPFAM" id="SSF55785">
    <property type="entry name" value="PYP-like sensor domain (PAS domain)"/>
    <property type="match status" value="1"/>
</dbReference>
<keyword evidence="9" id="KW-0902">Two-component regulatory system</keyword>
<dbReference type="PROSITE" id="PS50109">
    <property type="entry name" value="HIS_KIN"/>
    <property type="match status" value="1"/>
</dbReference>
<dbReference type="EMBL" id="LSDT01000005">
    <property type="protein sequence ID" value="KXB92835.1"/>
    <property type="molecule type" value="Genomic_DNA"/>
</dbReference>
<dbReference type="GO" id="GO:0005524">
    <property type="term" value="F:ATP binding"/>
    <property type="evidence" value="ECO:0007669"/>
    <property type="project" value="UniProtKB-KW"/>
</dbReference>
<dbReference type="GO" id="GO:0000155">
    <property type="term" value="F:phosphorelay sensor kinase activity"/>
    <property type="evidence" value="ECO:0007669"/>
    <property type="project" value="InterPro"/>
</dbReference>
<dbReference type="STRING" id="1588748.HMPREF3182_00305"/>
<evidence type="ECO:0000256" key="10">
    <source>
        <dbReference type="SAM" id="Phobius"/>
    </source>
</evidence>
<dbReference type="InterPro" id="IPR036097">
    <property type="entry name" value="HisK_dim/P_sf"/>
</dbReference>
<dbReference type="SMART" id="SM00387">
    <property type="entry name" value="HATPase_c"/>
    <property type="match status" value="1"/>
</dbReference>
<dbReference type="CDD" id="cd00082">
    <property type="entry name" value="HisKA"/>
    <property type="match status" value="1"/>
</dbReference>
<dbReference type="AlphaFoldDB" id="A0A134CKX0"/>
<keyword evidence="4" id="KW-0597">Phosphoprotein</keyword>
<keyword evidence="10" id="KW-0472">Membrane</keyword>
<dbReference type="FunFam" id="3.30.565.10:FF:000037">
    <property type="entry name" value="Hybrid sensor histidine kinase/response regulator"/>
    <property type="match status" value="1"/>
</dbReference>
<protein>
    <recommendedName>
        <fullName evidence="3">histidine kinase</fullName>
        <ecNumber evidence="3">2.7.13.3</ecNumber>
    </recommendedName>
</protein>
<evidence type="ECO:0000256" key="6">
    <source>
        <dbReference type="ARBA" id="ARBA00022741"/>
    </source>
</evidence>
<dbReference type="InterPro" id="IPR035965">
    <property type="entry name" value="PAS-like_dom_sf"/>
</dbReference>
<dbReference type="CDD" id="cd00075">
    <property type="entry name" value="HATPase"/>
    <property type="match status" value="1"/>
</dbReference>
<comment type="subcellular location">
    <subcellularLocation>
        <location evidence="2">Membrane</location>
    </subcellularLocation>
</comment>
<dbReference type="Gene3D" id="3.30.450.20">
    <property type="entry name" value="PAS domain"/>
    <property type="match status" value="1"/>
</dbReference>
<gene>
    <name evidence="12" type="ORF">HMPREF3182_00305</name>
</gene>
<keyword evidence="10" id="KW-0812">Transmembrane</keyword>
<dbReference type="InterPro" id="IPR003661">
    <property type="entry name" value="HisK_dim/P_dom"/>
</dbReference>
<dbReference type="GO" id="GO:0005886">
    <property type="term" value="C:plasma membrane"/>
    <property type="evidence" value="ECO:0007669"/>
    <property type="project" value="TreeGrafter"/>
</dbReference>
<dbReference type="PANTHER" id="PTHR45453:SF1">
    <property type="entry name" value="PHOSPHATE REGULON SENSOR PROTEIN PHOR"/>
    <property type="match status" value="1"/>
</dbReference>
<proteinExistence type="predicted"/>
<evidence type="ECO:0000256" key="5">
    <source>
        <dbReference type="ARBA" id="ARBA00022679"/>
    </source>
</evidence>
<dbReference type="FunFam" id="1.10.287.130:FF:000001">
    <property type="entry name" value="Two-component sensor histidine kinase"/>
    <property type="match status" value="1"/>
</dbReference>
<keyword evidence="13" id="KW-1185">Reference proteome</keyword>
<feature type="transmembrane region" description="Helical" evidence="10">
    <location>
        <begin position="140"/>
        <end position="167"/>
    </location>
</feature>
<evidence type="ECO:0000313" key="12">
    <source>
        <dbReference type="EMBL" id="KXB92835.1"/>
    </source>
</evidence>
<dbReference type="Proteomes" id="UP000070160">
    <property type="component" value="Unassembled WGS sequence"/>
</dbReference>
<keyword evidence="6" id="KW-0547">Nucleotide-binding</keyword>
<dbReference type="InterPro" id="IPR003594">
    <property type="entry name" value="HATPase_dom"/>
</dbReference>
<evidence type="ECO:0000256" key="9">
    <source>
        <dbReference type="ARBA" id="ARBA00023012"/>
    </source>
</evidence>
<evidence type="ECO:0000256" key="4">
    <source>
        <dbReference type="ARBA" id="ARBA00022553"/>
    </source>
</evidence>
<dbReference type="EC" id="2.7.13.3" evidence="3"/>
<reference evidence="13" key="1">
    <citation type="submission" date="2016-01" db="EMBL/GenBank/DDBJ databases">
        <authorList>
            <person name="Mitreva M."/>
            <person name="Pepin K.H."/>
            <person name="Mihindukulasuriya K.A."/>
            <person name="Fulton R."/>
            <person name="Fronick C."/>
            <person name="O'Laughlin M."/>
            <person name="Miner T."/>
            <person name="Herter B."/>
            <person name="Rosa B.A."/>
            <person name="Cordes M."/>
            <person name="Tomlinson C."/>
            <person name="Wollam A."/>
            <person name="Palsikar V.B."/>
            <person name="Mardis E.R."/>
            <person name="Wilson R.K."/>
        </authorList>
    </citation>
    <scope>NUCLEOTIDE SEQUENCE [LARGE SCALE GENOMIC DNA]</scope>
    <source>
        <strain evidence="13">KA00182</strain>
    </source>
</reference>
<comment type="caution">
    <text evidence="12">The sequence shown here is derived from an EMBL/GenBank/DDBJ whole genome shotgun (WGS) entry which is preliminary data.</text>
</comment>
<dbReference type="SUPFAM" id="SSF47384">
    <property type="entry name" value="Homodimeric domain of signal transducing histidine kinase"/>
    <property type="match status" value="1"/>
</dbReference>
<dbReference type="PANTHER" id="PTHR45453">
    <property type="entry name" value="PHOSPHATE REGULON SENSOR PROTEIN PHOR"/>
    <property type="match status" value="1"/>
</dbReference>
<dbReference type="InterPro" id="IPR050351">
    <property type="entry name" value="BphY/WalK/GraS-like"/>
</dbReference>
<evidence type="ECO:0000313" key="13">
    <source>
        <dbReference type="Proteomes" id="UP000070160"/>
    </source>
</evidence>
<evidence type="ECO:0000256" key="2">
    <source>
        <dbReference type="ARBA" id="ARBA00004370"/>
    </source>
</evidence>
<organism evidence="12 13">
    <name type="scientific">Megasphaera hutchinsoni</name>
    <dbReference type="NCBI Taxonomy" id="1588748"/>
    <lineage>
        <taxon>Bacteria</taxon>
        <taxon>Bacillati</taxon>
        <taxon>Bacillota</taxon>
        <taxon>Negativicutes</taxon>
        <taxon>Veillonellales</taxon>
        <taxon>Veillonellaceae</taxon>
        <taxon>Megasphaera</taxon>
    </lineage>
</organism>
<feature type="transmembrane region" description="Helical" evidence="10">
    <location>
        <begin position="9"/>
        <end position="32"/>
    </location>
</feature>